<evidence type="ECO:0000256" key="8">
    <source>
        <dbReference type="SAM" id="Phobius"/>
    </source>
</evidence>
<dbReference type="PANTHER" id="PTHR12428">
    <property type="entry name" value="OXA1"/>
    <property type="match status" value="1"/>
</dbReference>
<dbReference type="InterPro" id="IPR028055">
    <property type="entry name" value="YidC/Oxa/ALB_C"/>
</dbReference>
<keyword evidence="3 6" id="KW-0812">Transmembrane</keyword>
<sequence length="502" mass="54415">MNPCSFHFEVGIPPTRPPNGTLLKFHIIGVHNLCPHRDFLGSRLRCVRLRAHLGQLPEPQHVDAAITALSHHVPFLAVQEMLVKAEGLLFTLADATAAVTTDAGQTAVDSVQKQSGGDWLSGVTGSLEVALMFLKDGLTKLRVPYAYGFAIILLTFLVKAATYPLTKSQVESTLAMQNLNPKIKAIQQRYQGDQERIQLETARLYKQAGVNPLAGCLPTLATLPVWIGLYRALSNVANDGLLTEGFFWIPSLAGPTTIASRQNGSGVSWLFPFVDGAPPLGWGDTVAYLVLPVLLIGSQYVSMQLMQPPQSADPSQKNTQLILKFLPLMIGYFSLSVPSGLSLYWLTNNILSTAQQVYLRQLGGAQPVVDKDGGGIISAGQAKRSSLPSATTATASEVAKDRRGERFRQLKEEEARKKEARRRAAEEASKANAASATEERERMLRAQRAQEAQKLSTDSGESSEDEEEDAGPLEEAFATNGAAATDGSPSLRSKRSKRRRAA</sequence>
<name>A0ABP0TV01_9BRYO</name>
<proteinExistence type="inferred from homology"/>
<keyword evidence="11" id="KW-1185">Reference proteome</keyword>
<gene>
    <name evidence="10" type="ORF">CSSPTR1EN2_LOCUS8011</name>
</gene>
<comment type="similarity">
    <text evidence="2">Belongs to the OXA1/ALB3/YidC (TC 2.A.9.2) family.</text>
</comment>
<evidence type="ECO:0000256" key="3">
    <source>
        <dbReference type="ARBA" id="ARBA00022692"/>
    </source>
</evidence>
<feature type="region of interest" description="Disordered" evidence="7">
    <location>
        <begin position="379"/>
        <end position="502"/>
    </location>
</feature>
<dbReference type="Pfam" id="PF02096">
    <property type="entry name" value="60KD_IMP"/>
    <property type="match status" value="1"/>
</dbReference>
<reference evidence="10" key="1">
    <citation type="submission" date="2024-02" db="EMBL/GenBank/DDBJ databases">
        <authorList>
            <consortium name="ELIXIR-Norway"/>
            <consortium name="Elixir Norway"/>
        </authorList>
    </citation>
    <scope>NUCLEOTIDE SEQUENCE</scope>
</reference>
<feature type="compositionally biased region" description="Acidic residues" evidence="7">
    <location>
        <begin position="461"/>
        <end position="472"/>
    </location>
</feature>
<evidence type="ECO:0000259" key="9">
    <source>
        <dbReference type="Pfam" id="PF02096"/>
    </source>
</evidence>
<dbReference type="Proteomes" id="UP001497512">
    <property type="component" value="Chromosome 15"/>
</dbReference>
<keyword evidence="4 8" id="KW-1133">Transmembrane helix</keyword>
<dbReference type="NCBIfam" id="TIGR03592">
    <property type="entry name" value="yidC_oxa1_cterm"/>
    <property type="match status" value="1"/>
</dbReference>
<evidence type="ECO:0000256" key="4">
    <source>
        <dbReference type="ARBA" id="ARBA00022989"/>
    </source>
</evidence>
<evidence type="ECO:0000313" key="10">
    <source>
        <dbReference type="EMBL" id="CAK9205763.1"/>
    </source>
</evidence>
<dbReference type="CDD" id="cd20070">
    <property type="entry name" value="5TM_YidC_Alb3"/>
    <property type="match status" value="1"/>
</dbReference>
<evidence type="ECO:0000313" key="11">
    <source>
        <dbReference type="Proteomes" id="UP001497512"/>
    </source>
</evidence>
<keyword evidence="5 8" id="KW-0472">Membrane</keyword>
<organism evidence="10 11">
    <name type="scientific">Sphagnum troendelagicum</name>
    <dbReference type="NCBI Taxonomy" id="128251"/>
    <lineage>
        <taxon>Eukaryota</taxon>
        <taxon>Viridiplantae</taxon>
        <taxon>Streptophyta</taxon>
        <taxon>Embryophyta</taxon>
        <taxon>Bryophyta</taxon>
        <taxon>Sphagnophytina</taxon>
        <taxon>Sphagnopsida</taxon>
        <taxon>Sphagnales</taxon>
        <taxon>Sphagnaceae</taxon>
        <taxon>Sphagnum</taxon>
    </lineage>
</organism>
<evidence type="ECO:0000256" key="1">
    <source>
        <dbReference type="ARBA" id="ARBA00004141"/>
    </source>
</evidence>
<accession>A0ABP0TV01</accession>
<feature type="compositionally biased region" description="Basic residues" evidence="7">
    <location>
        <begin position="492"/>
        <end position="502"/>
    </location>
</feature>
<evidence type="ECO:0000256" key="5">
    <source>
        <dbReference type="ARBA" id="ARBA00023136"/>
    </source>
</evidence>
<feature type="transmembrane region" description="Helical" evidence="8">
    <location>
        <begin position="145"/>
        <end position="166"/>
    </location>
</feature>
<feature type="transmembrane region" description="Helical" evidence="8">
    <location>
        <begin position="321"/>
        <end position="346"/>
    </location>
</feature>
<dbReference type="EMBL" id="OZ019907">
    <property type="protein sequence ID" value="CAK9205763.1"/>
    <property type="molecule type" value="Genomic_DNA"/>
</dbReference>
<feature type="domain" description="Membrane insertase YidC/Oxa/ALB C-terminal" evidence="9">
    <location>
        <begin position="147"/>
        <end position="360"/>
    </location>
</feature>
<evidence type="ECO:0000256" key="2">
    <source>
        <dbReference type="ARBA" id="ARBA00010583"/>
    </source>
</evidence>
<evidence type="ECO:0000256" key="7">
    <source>
        <dbReference type="SAM" id="MobiDB-lite"/>
    </source>
</evidence>
<dbReference type="InterPro" id="IPR001708">
    <property type="entry name" value="YidC/ALB3/OXA1/COX18"/>
</dbReference>
<dbReference type="PANTHER" id="PTHR12428:SF14">
    <property type="entry name" value="ALBINO3-LIKE PROTEIN 1, CHLOROPLASTIC"/>
    <property type="match status" value="1"/>
</dbReference>
<comment type="subcellular location">
    <subcellularLocation>
        <location evidence="1 6">Membrane</location>
        <topology evidence="1 6">Multi-pass membrane protein</topology>
    </subcellularLocation>
</comment>
<comment type="similarity">
    <text evidence="6">Belongs to the OXA1/ALB3/YidC family.</text>
</comment>
<dbReference type="InterPro" id="IPR047196">
    <property type="entry name" value="YidC_ALB_C"/>
</dbReference>
<feature type="transmembrane region" description="Helical" evidence="8">
    <location>
        <begin position="280"/>
        <end position="301"/>
    </location>
</feature>
<feature type="compositionally biased region" description="Basic and acidic residues" evidence="7">
    <location>
        <begin position="398"/>
        <end position="429"/>
    </location>
</feature>
<protein>
    <recommendedName>
        <fullName evidence="9">Membrane insertase YidC/Oxa/ALB C-terminal domain-containing protein</fullName>
    </recommendedName>
</protein>
<evidence type="ECO:0000256" key="6">
    <source>
        <dbReference type="RuleBase" id="RU003945"/>
    </source>
</evidence>